<dbReference type="AlphaFoldDB" id="A0A1N7N5B6"/>
<evidence type="ECO:0000313" key="1">
    <source>
        <dbReference type="EMBL" id="SIS93438.1"/>
    </source>
</evidence>
<dbReference type="RefSeq" id="WP_076530500.1">
    <property type="nucleotide sequence ID" value="NZ_BMEH01000003.1"/>
</dbReference>
<protein>
    <submittedName>
        <fullName evidence="1">Antitoxin ParD1/3/4</fullName>
    </submittedName>
</protein>
<sequence length="90" mass="9782">MTVKSSISLSDEHHAFARAQVQDGRFASVSAVVQHGLDLLRQKSEDERLERAALTALLEARVGGPFVSADEMRQRIGALAAARHRDTAAE</sequence>
<evidence type="ECO:0000313" key="2">
    <source>
        <dbReference type="Proteomes" id="UP000186141"/>
    </source>
</evidence>
<dbReference type="STRING" id="1086013.SAMN05421774_103131"/>
<keyword evidence="2" id="KW-1185">Reference proteome</keyword>
<organism evidence="1 2">
    <name type="scientific">Gemmobacter megaterium</name>
    <dbReference type="NCBI Taxonomy" id="1086013"/>
    <lineage>
        <taxon>Bacteria</taxon>
        <taxon>Pseudomonadati</taxon>
        <taxon>Pseudomonadota</taxon>
        <taxon>Alphaproteobacteria</taxon>
        <taxon>Rhodobacterales</taxon>
        <taxon>Paracoccaceae</taxon>
        <taxon>Gemmobacter</taxon>
    </lineage>
</organism>
<dbReference type="Proteomes" id="UP000186141">
    <property type="component" value="Unassembled WGS sequence"/>
</dbReference>
<dbReference type="OrthoDB" id="8392969at2"/>
<accession>A0A1N7N5B6</accession>
<reference evidence="1 2" key="1">
    <citation type="submission" date="2017-01" db="EMBL/GenBank/DDBJ databases">
        <authorList>
            <person name="Mah S.A."/>
            <person name="Swanson W.J."/>
            <person name="Moy G.W."/>
            <person name="Vacquier V.D."/>
        </authorList>
    </citation>
    <scope>NUCLEOTIDE SEQUENCE [LARGE SCALE GENOMIC DNA]</scope>
    <source>
        <strain evidence="1 2">DSM 26375</strain>
    </source>
</reference>
<gene>
    <name evidence="1" type="ORF">SAMN05421774_103131</name>
</gene>
<proteinExistence type="predicted"/>
<name>A0A1N7N5B6_9RHOB</name>
<dbReference type="Gene3D" id="6.10.10.120">
    <property type="entry name" value="Antitoxin ParD1-like"/>
    <property type="match status" value="1"/>
</dbReference>
<dbReference type="EMBL" id="FTOT01000003">
    <property type="protein sequence ID" value="SIS93438.1"/>
    <property type="molecule type" value="Genomic_DNA"/>
</dbReference>
<dbReference type="Pfam" id="PF03693">
    <property type="entry name" value="ParD_antitoxin"/>
    <property type="match status" value="1"/>
</dbReference>
<dbReference type="InterPro" id="IPR038296">
    <property type="entry name" value="ParD_sf"/>
</dbReference>
<dbReference type="InterPro" id="IPR022789">
    <property type="entry name" value="ParD"/>
</dbReference>